<comment type="similarity">
    <text evidence="1">Belongs to the transglycosylase Slt family.</text>
</comment>
<evidence type="ECO:0000259" key="4">
    <source>
        <dbReference type="Pfam" id="PF01464"/>
    </source>
</evidence>
<dbReference type="InterPro" id="IPR008939">
    <property type="entry name" value="Lytic_TGlycosylase_superhlx_U"/>
</dbReference>
<evidence type="ECO:0000313" key="6">
    <source>
        <dbReference type="Proteomes" id="UP000832011"/>
    </source>
</evidence>
<dbReference type="PROSITE" id="PS51257">
    <property type="entry name" value="PROKAR_LIPOPROTEIN"/>
    <property type="match status" value="1"/>
</dbReference>
<feature type="chain" id="PRO_5045346151" evidence="3">
    <location>
        <begin position="19"/>
        <end position="622"/>
    </location>
</feature>
<dbReference type="RefSeq" id="WP_058356221.1">
    <property type="nucleotide sequence ID" value="NZ_CABKVG010000008.1"/>
</dbReference>
<accession>A0ABY4E3L3</accession>
<dbReference type="EMBL" id="CP091511">
    <property type="protein sequence ID" value="UOO89869.1"/>
    <property type="molecule type" value="Genomic_DNA"/>
</dbReference>
<dbReference type="InterPro" id="IPR008258">
    <property type="entry name" value="Transglycosylase_SLT_dom_1"/>
</dbReference>
<gene>
    <name evidence="5" type="ORF">LVJ82_02455</name>
</gene>
<dbReference type="PANTHER" id="PTHR37423">
    <property type="entry name" value="SOLUBLE LYTIC MUREIN TRANSGLYCOSYLASE-RELATED"/>
    <property type="match status" value="1"/>
</dbReference>
<keyword evidence="6" id="KW-1185">Reference proteome</keyword>
<dbReference type="SUPFAM" id="SSF53955">
    <property type="entry name" value="Lysozyme-like"/>
    <property type="match status" value="1"/>
</dbReference>
<feature type="signal peptide" evidence="3">
    <location>
        <begin position="1"/>
        <end position="18"/>
    </location>
</feature>
<dbReference type="InterPro" id="IPR023346">
    <property type="entry name" value="Lysozyme-like_dom_sf"/>
</dbReference>
<dbReference type="PANTHER" id="PTHR37423:SF5">
    <property type="entry name" value="SOLUBLE LYTIC MUREIN TRANSGLYCOSYLASE"/>
    <property type="match status" value="1"/>
</dbReference>
<dbReference type="Proteomes" id="UP000832011">
    <property type="component" value="Chromosome"/>
</dbReference>
<name>A0ABY4E3L3_9NEIS</name>
<dbReference type="Gene3D" id="1.10.530.10">
    <property type="match status" value="1"/>
</dbReference>
<evidence type="ECO:0000256" key="1">
    <source>
        <dbReference type="ARBA" id="ARBA00007734"/>
    </source>
</evidence>
<dbReference type="Pfam" id="PF01464">
    <property type="entry name" value="SLT"/>
    <property type="match status" value="1"/>
</dbReference>
<dbReference type="CDD" id="cd13401">
    <property type="entry name" value="Slt70-like"/>
    <property type="match status" value="1"/>
</dbReference>
<dbReference type="Gene3D" id="1.25.20.10">
    <property type="entry name" value="Bacterial muramidases"/>
    <property type="match status" value="1"/>
</dbReference>
<feature type="domain" description="Transglycosylase SLT" evidence="4">
    <location>
        <begin position="470"/>
        <end position="571"/>
    </location>
</feature>
<keyword evidence="2 3" id="KW-0732">Signal</keyword>
<proteinExistence type="inferred from homology"/>
<sequence>MQKILWRVGAITAAVALAACSTQKETPVEPVTSSDASSLTGIQFSQTPAESTGKVMGDYQQYQPTLDALKSDNDNAAMSFLNQQPHDNAMAERVRNQWLKSLGKRGQWSRFNAEYAKLDKGGIDQENQCYAQLSGADKNPQLVQDLIKDHGKLPLGCNTMLQNAAASGAVNQNQVWQRVRGLLSNNQTTDARNLANAIGQPLPASLGTYSGSGAAAQESLLYSVTNANARKDSNIGSRIAALSGSLTAEQLGFAYGAAGETHAKSQNFGVALPLFQQADKAQLDTEQWEWYVRSALRFSRWQDVNNIIAAMPANMQNKEDWQYWRGRALSATGQGGQAQDLYQKASKSGRNFYALMATEALGGKVNTQSNVKRASEAEQLRAAQDGKIARAMTLFQSSVSADDRTMRGVAQQQWRFAVRNLNEPSLLAAAAMAQKSGFNEMAIYAADRTNTLIDYNIRYMAPFRDITTRYSAQVGIDPAWAYGLIRQESRFMIGARSHVGASGLMQLMPATAREVERKIGSSSVGLDDIEHNIKLGTWYLADVRNSSGSETMATAGYNAGPGRARQWRANTPLEGAIYAETIPFNETRDYVKRVMANATYYASLFNEPKQSLTQRIGTVPAK</sequence>
<evidence type="ECO:0000256" key="2">
    <source>
        <dbReference type="ARBA" id="ARBA00022729"/>
    </source>
</evidence>
<reference evidence="5 6" key="1">
    <citation type="journal article" date="2022" name="Res Sq">
        <title>Evolution of multicellular longitudinally dividing oral cavity symbionts (Neisseriaceae).</title>
        <authorList>
            <person name="Nyongesa S."/>
            <person name="Weber P."/>
            <person name="Bernet E."/>
            <person name="Pullido F."/>
            <person name="Nieckarz M."/>
            <person name="Delaby M."/>
            <person name="Nieves C."/>
            <person name="Viehboeck T."/>
            <person name="Krause N."/>
            <person name="Rivera-Millot A."/>
            <person name="Nakamura A."/>
            <person name="Vischer N."/>
            <person name="VanNieuwenhze M."/>
            <person name="Brun Y."/>
            <person name="Cava F."/>
            <person name="Bulgheresi S."/>
            <person name="Veyrier F."/>
        </authorList>
    </citation>
    <scope>NUCLEOTIDE SEQUENCE [LARGE SCALE GENOMIC DNA]</scope>
    <source>
        <strain evidence="5 6">SN4</strain>
    </source>
</reference>
<protein>
    <submittedName>
        <fullName evidence="5">Lytic transglycosylase domain-containing protein</fullName>
    </submittedName>
</protein>
<evidence type="ECO:0000256" key="3">
    <source>
        <dbReference type="SAM" id="SignalP"/>
    </source>
</evidence>
<evidence type="ECO:0000313" key="5">
    <source>
        <dbReference type="EMBL" id="UOO89869.1"/>
    </source>
</evidence>
<dbReference type="SUPFAM" id="SSF48435">
    <property type="entry name" value="Bacterial muramidases"/>
    <property type="match status" value="1"/>
</dbReference>
<organism evidence="5 6">
    <name type="scientific">Vitreoscilla massiliensis</name>
    <dbReference type="NCBI Taxonomy" id="1689272"/>
    <lineage>
        <taxon>Bacteria</taxon>
        <taxon>Pseudomonadati</taxon>
        <taxon>Pseudomonadota</taxon>
        <taxon>Betaproteobacteria</taxon>
        <taxon>Neisseriales</taxon>
        <taxon>Neisseriaceae</taxon>
        <taxon>Vitreoscilla</taxon>
    </lineage>
</organism>